<name>A0A919XW23_9BACL</name>
<gene>
    <name evidence="2" type="ORF">J41TS12_43870</name>
</gene>
<sequence>MLTWMIISILLISGLLILVYDQWGLKGIAYSRTFSKQRIFEHESLDMVEVISNAKLLPLPWLRLESSMPVALRFGEQDNLGVSEGNIYQNHVSMFHLRPYRQITRRHRLTCVRRGLYSLETATMTGGDPLGLSSKAKQFSLNLKLLVYPRILAIPELPLPNHSWLGNLAVRRWIVEDPFLIQGTRAYRSGDTLRSVNWKATARTGSLQVHQRGYTADHRLMICLNVESAESMWRAILEPERIELGIRYAVSVAAYALENGIETGMLCNGWVQGRERESVRIGASGDAGQQEWLLETMAGLMLERTVSMVKLLEEEVELGTTDMDYLIISCHRGEKLQEVVRKLEQLGNGVEWMDIPELSSKPGKEAAPAYEGGTA</sequence>
<keyword evidence="3" id="KW-1185">Reference proteome</keyword>
<dbReference type="PANTHER" id="PTHR34351:SF2">
    <property type="entry name" value="DUF58 DOMAIN-CONTAINING PROTEIN"/>
    <property type="match status" value="1"/>
</dbReference>
<dbReference type="Proteomes" id="UP000681162">
    <property type="component" value="Unassembled WGS sequence"/>
</dbReference>
<evidence type="ECO:0000313" key="2">
    <source>
        <dbReference type="EMBL" id="GIO39526.1"/>
    </source>
</evidence>
<comment type="caution">
    <text evidence="2">The sequence shown here is derived from an EMBL/GenBank/DDBJ whole genome shotgun (WGS) entry which is preliminary data.</text>
</comment>
<evidence type="ECO:0000259" key="1">
    <source>
        <dbReference type="Pfam" id="PF01882"/>
    </source>
</evidence>
<dbReference type="AlphaFoldDB" id="A0A919XW23"/>
<dbReference type="InterPro" id="IPR002881">
    <property type="entry name" value="DUF58"/>
</dbReference>
<proteinExistence type="predicted"/>
<reference evidence="2 3" key="1">
    <citation type="submission" date="2021-03" db="EMBL/GenBank/DDBJ databases">
        <title>Antimicrobial resistance genes in bacteria isolated from Japanese honey, and their potential for conferring macrolide and lincosamide resistance in the American foulbrood pathogen Paenibacillus larvae.</title>
        <authorList>
            <person name="Okamoto M."/>
            <person name="Kumagai M."/>
            <person name="Kanamori H."/>
            <person name="Takamatsu D."/>
        </authorList>
    </citation>
    <scope>NUCLEOTIDE SEQUENCE [LARGE SCALE GENOMIC DNA]</scope>
    <source>
        <strain evidence="2 3">J41TS12</strain>
    </source>
</reference>
<dbReference type="Pfam" id="PF01882">
    <property type="entry name" value="DUF58"/>
    <property type="match status" value="1"/>
</dbReference>
<dbReference type="RefSeq" id="WP_212942849.1">
    <property type="nucleotide sequence ID" value="NZ_BORR01000023.1"/>
</dbReference>
<evidence type="ECO:0000313" key="3">
    <source>
        <dbReference type="Proteomes" id="UP000681162"/>
    </source>
</evidence>
<dbReference type="PANTHER" id="PTHR34351">
    <property type="entry name" value="SLR1927 PROTEIN-RELATED"/>
    <property type="match status" value="1"/>
</dbReference>
<dbReference type="EMBL" id="BORR01000023">
    <property type="protein sequence ID" value="GIO39526.1"/>
    <property type="molecule type" value="Genomic_DNA"/>
</dbReference>
<protein>
    <recommendedName>
        <fullName evidence="1">DUF58 domain-containing protein</fullName>
    </recommendedName>
</protein>
<accession>A0A919XW23</accession>
<organism evidence="2 3">
    <name type="scientific">Paenibacillus antibioticophila</name>
    <dbReference type="NCBI Taxonomy" id="1274374"/>
    <lineage>
        <taxon>Bacteria</taxon>
        <taxon>Bacillati</taxon>
        <taxon>Bacillota</taxon>
        <taxon>Bacilli</taxon>
        <taxon>Bacillales</taxon>
        <taxon>Paenibacillaceae</taxon>
        <taxon>Paenibacillus</taxon>
    </lineage>
</organism>
<feature type="domain" description="DUF58" evidence="1">
    <location>
        <begin position="184"/>
        <end position="268"/>
    </location>
</feature>